<gene>
    <name evidence="1" type="ORF">METZ01_LOCUS184854</name>
</gene>
<organism evidence="1">
    <name type="scientific">marine metagenome</name>
    <dbReference type="NCBI Taxonomy" id="408172"/>
    <lineage>
        <taxon>unclassified sequences</taxon>
        <taxon>metagenomes</taxon>
        <taxon>ecological metagenomes</taxon>
    </lineage>
</organism>
<proteinExistence type="predicted"/>
<evidence type="ECO:0000313" key="1">
    <source>
        <dbReference type="EMBL" id="SVB32000.1"/>
    </source>
</evidence>
<dbReference type="AlphaFoldDB" id="A0A382D0N7"/>
<protein>
    <submittedName>
        <fullName evidence="1">Uncharacterized protein</fullName>
    </submittedName>
</protein>
<reference evidence="1" key="1">
    <citation type="submission" date="2018-05" db="EMBL/GenBank/DDBJ databases">
        <authorList>
            <person name="Lanie J.A."/>
            <person name="Ng W.-L."/>
            <person name="Kazmierczak K.M."/>
            <person name="Andrzejewski T.M."/>
            <person name="Davidsen T.M."/>
            <person name="Wayne K.J."/>
            <person name="Tettelin H."/>
            <person name="Glass J.I."/>
            <person name="Rusch D."/>
            <person name="Podicherti R."/>
            <person name="Tsui H.-C.T."/>
            <person name="Winkler M.E."/>
        </authorList>
    </citation>
    <scope>NUCLEOTIDE SEQUENCE</scope>
</reference>
<name>A0A382D0N7_9ZZZZ</name>
<sequence>MITEEEEDLLNKYFSEGDYVNESQLSGRETVLAEKLTHKGVLVPTLRGYKTV</sequence>
<dbReference type="EMBL" id="UINC01037070">
    <property type="protein sequence ID" value="SVB32000.1"/>
    <property type="molecule type" value="Genomic_DNA"/>
</dbReference>
<accession>A0A382D0N7</accession>